<dbReference type="EMBL" id="GISG01213520">
    <property type="protein sequence ID" value="MBA4661769.1"/>
    <property type="molecule type" value="Transcribed_RNA"/>
</dbReference>
<reference evidence="1" key="1">
    <citation type="journal article" date="2013" name="J. Plant Res.">
        <title>Effect of fungi and light on seed germination of three Opuntia species from semiarid lands of central Mexico.</title>
        <authorList>
            <person name="Delgado-Sanchez P."/>
            <person name="Jimenez-Bremont J.F."/>
            <person name="Guerrero-Gonzalez Mde L."/>
            <person name="Flores J."/>
        </authorList>
    </citation>
    <scope>NUCLEOTIDE SEQUENCE</scope>
    <source>
        <tissue evidence="1">Cladode</tissue>
    </source>
</reference>
<dbReference type="EMBL" id="GISG01213519">
    <property type="protein sequence ID" value="MBA4661768.1"/>
    <property type="molecule type" value="Transcribed_RNA"/>
</dbReference>
<dbReference type="AlphaFoldDB" id="A0A7C9EGM4"/>
<sequence>MLYDASNFVSLVSQPLERLSRIPTCPLDDICLVDGSEAEDMTSAQQMSNLDVQSDNFNASGTNASLMASIACAYASPNKTRIGLLRPKAKVHIFSTVSATLMEAFPKTKKAGRVDVGLKHV</sequence>
<proteinExistence type="predicted"/>
<dbReference type="EMBL" id="GISG01213518">
    <property type="protein sequence ID" value="MBA4661767.1"/>
    <property type="molecule type" value="Transcribed_RNA"/>
</dbReference>
<accession>A0A7C9EGM4</accession>
<reference evidence="1" key="2">
    <citation type="submission" date="2020-07" db="EMBL/GenBank/DDBJ databases">
        <authorList>
            <person name="Vera ALvarez R."/>
            <person name="Arias-Moreno D.M."/>
            <person name="Jimenez-Jacinto V."/>
            <person name="Jimenez-Bremont J.F."/>
            <person name="Swaminathan K."/>
            <person name="Moose S.P."/>
            <person name="Guerrero-Gonzalez M.L."/>
            <person name="Marino-Ramirez L."/>
            <person name="Landsman D."/>
            <person name="Rodriguez-Kessler M."/>
            <person name="Delgado-Sanchez P."/>
        </authorList>
    </citation>
    <scope>NUCLEOTIDE SEQUENCE</scope>
    <source>
        <tissue evidence="1">Cladode</tissue>
    </source>
</reference>
<name>A0A7C9EGM4_OPUST</name>
<protein>
    <submittedName>
        <fullName evidence="1">Uncharacterized protein</fullName>
    </submittedName>
</protein>
<organism evidence="1">
    <name type="scientific">Opuntia streptacantha</name>
    <name type="common">Prickly pear cactus</name>
    <name type="synonym">Opuntia cardona</name>
    <dbReference type="NCBI Taxonomy" id="393608"/>
    <lineage>
        <taxon>Eukaryota</taxon>
        <taxon>Viridiplantae</taxon>
        <taxon>Streptophyta</taxon>
        <taxon>Embryophyta</taxon>
        <taxon>Tracheophyta</taxon>
        <taxon>Spermatophyta</taxon>
        <taxon>Magnoliopsida</taxon>
        <taxon>eudicotyledons</taxon>
        <taxon>Gunneridae</taxon>
        <taxon>Pentapetalae</taxon>
        <taxon>Caryophyllales</taxon>
        <taxon>Cactineae</taxon>
        <taxon>Cactaceae</taxon>
        <taxon>Opuntioideae</taxon>
        <taxon>Opuntia</taxon>
    </lineage>
</organism>
<evidence type="ECO:0000313" key="1">
    <source>
        <dbReference type="EMBL" id="MBA4661768.1"/>
    </source>
</evidence>